<dbReference type="STRING" id="521098.Aaci_1207"/>
<evidence type="ECO:0000313" key="1">
    <source>
        <dbReference type="EMBL" id="ACV58238.1"/>
    </source>
</evidence>
<sequence>MVKARDEQAYQMPLKPLQMFLAQASGEPKLLLGIWEYVYTEIDGVLSTP</sequence>
<dbReference type="AlphaFoldDB" id="C8WVW6"/>
<accession>C8WVW6</accession>
<reference evidence="2" key="1">
    <citation type="submission" date="2009-09" db="EMBL/GenBank/DDBJ databases">
        <title>The complete chromosome of Alicyclobacillus acidocaldarius subsp. acidocaldarius DSM 446.</title>
        <authorList>
            <consortium name="US DOE Joint Genome Institute (JGI-PGF)"/>
            <person name="Lucas S."/>
            <person name="Copeland A."/>
            <person name="Lapidus A."/>
            <person name="Glavina del Rio T."/>
            <person name="Dalin E."/>
            <person name="Tice H."/>
            <person name="Bruce D."/>
            <person name="Goodwin L."/>
            <person name="Pitluck S."/>
            <person name="Kyrpides N."/>
            <person name="Mavromatis K."/>
            <person name="Ivanova N."/>
            <person name="Ovchinnikova G."/>
            <person name="Chertkov O."/>
            <person name="Sims D."/>
            <person name="Brettin T."/>
            <person name="Detter J.C."/>
            <person name="Han C."/>
            <person name="Larimer F."/>
            <person name="Land M."/>
            <person name="Hauser L."/>
            <person name="Markowitz V."/>
            <person name="Cheng J.-F."/>
            <person name="Hugenholtz P."/>
            <person name="Woyke T."/>
            <person name="Wu D."/>
            <person name="Pukall R."/>
            <person name="Klenk H.-P."/>
            <person name="Eisen J.A."/>
        </authorList>
    </citation>
    <scope>NUCLEOTIDE SEQUENCE [LARGE SCALE GENOMIC DNA]</scope>
    <source>
        <strain evidence="2">ATCC 27009 / DSM 446 / BCRC 14685 / JCM 5260 / KCTC 1825 / NBRC 15652 / NCIMB 11725 / NRRL B-14509 / 104-IA</strain>
    </source>
</reference>
<name>C8WVW6_ALIAD</name>
<dbReference type="Proteomes" id="UP000001917">
    <property type="component" value="Chromosome"/>
</dbReference>
<keyword evidence="2" id="KW-1185">Reference proteome</keyword>
<reference evidence="1 2" key="2">
    <citation type="journal article" date="2010" name="Stand. Genomic Sci.">
        <title>Complete genome sequence of Alicyclobacillus acidocaldarius type strain (104-IA).</title>
        <authorList>
            <person name="Mavromatis K."/>
            <person name="Sikorski J."/>
            <person name="Lapidus A."/>
            <person name="Glavina Del Rio T."/>
            <person name="Copeland A."/>
            <person name="Tice H."/>
            <person name="Cheng J.F."/>
            <person name="Lucas S."/>
            <person name="Chen F."/>
            <person name="Nolan M."/>
            <person name="Bruce D."/>
            <person name="Goodwin L."/>
            <person name="Pitluck S."/>
            <person name="Ivanova N."/>
            <person name="Ovchinnikova G."/>
            <person name="Pati A."/>
            <person name="Chen A."/>
            <person name="Palaniappan K."/>
            <person name="Land M."/>
            <person name="Hauser L."/>
            <person name="Chang Y.J."/>
            <person name="Jeffries C.D."/>
            <person name="Chain P."/>
            <person name="Meincke L."/>
            <person name="Sims D."/>
            <person name="Chertkov O."/>
            <person name="Han C."/>
            <person name="Brettin T."/>
            <person name="Detter J.C."/>
            <person name="Wahrenburg C."/>
            <person name="Rohde M."/>
            <person name="Pukall R."/>
            <person name="Goker M."/>
            <person name="Bristow J."/>
            <person name="Eisen J.A."/>
            <person name="Markowitz V."/>
            <person name="Hugenholtz P."/>
            <person name="Klenk H.P."/>
            <person name="Kyrpides N.C."/>
        </authorList>
    </citation>
    <scope>NUCLEOTIDE SEQUENCE [LARGE SCALE GENOMIC DNA]</scope>
    <source>
        <strain evidence="2">ATCC 27009 / DSM 446 / BCRC 14685 / JCM 5260 / KCTC 1825 / NBRC 15652 / NCIMB 11725 / NRRL B-14509 / 104-IA</strain>
    </source>
</reference>
<evidence type="ECO:0000313" key="2">
    <source>
        <dbReference type="Proteomes" id="UP000001917"/>
    </source>
</evidence>
<dbReference type="KEGG" id="aac:Aaci_1207"/>
<dbReference type="EMBL" id="CP001727">
    <property type="protein sequence ID" value="ACV58238.1"/>
    <property type="molecule type" value="Genomic_DNA"/>
</dbReference>
<gene>
    <name evidence="1" type="ordered locus">Aaci_1207</name>
</gene>
<dbReference type="HOGENOM" id="CLU_3131523_0_0_9"/>
<protein>
    <submittedName>
        <fullName evidence="1">Uncharacterized protein</fullName>
    </submittedName>
</protein>
<proteinExistence type="predicted"/>
<organism evidence="1 2">
    <name type="scientific">Alicyclobacillus acidocaldarius subsp. acidocaldarius (strain ATCC 27009 / DSM 446 / BCRC 14685 / JCM 5260 / KCTC 1825 / NBRC 15652 / NCIMB 11725 / NRRL B-14509 / 104-IA)</name>
    <name type="common">Bacillus acidocaldarius</name>
    <dbReference type="NCBI Taxonomy" id="521098"/>
    <lineage>
        <taxon>Bacteria</taxon>
        <taxon>Bacillati</taxon>
        <taxon>Bacillota</taxon>
        <taxon>Bacilli</taxon>
        <taxon>Bacillales</taxon>
        <taxon>Alicyclobacillaceae</taxon>
        <taxon>Alicyclobacillus</taxon>
    </lineage>
</organism>